<name>A0ABM8RN97_9BACT</name>
<dbReference type="EMBL" id="CAJNBJ010000016">
    <property type="protein sequence ID" value="CAE6762483.1"/>
    <property type="molecule type" value="Genomic_DNA"/>
</dbReference>
<reference evidence="10 11" key="1">
    <citation type="submission" date="2021-02" db="EMBL/GenBank/DDBJ databases">
        <authorList>
            <person name="Han P."/>
        </authorList>
    </citation>
    <scope>NUCLEOTIDE SEQUENCE [LARGE SCALE GENOMIC DNA]</scope>
    <source>
        <strain evidence="10">Candidatus Nitrospira sp. ZN2</strain>
    </source>
</reference>
<evidence type="ECO:0000313" key="11">
    <source>
        <dbReference type="Proteomes" id="UP000675880"/>
    </source>
</evidence>
<keyword evidence="7 8" id="KW-0670">Pyruvate</keyword>
<organism evidence="10 11">
    <name type="scientific">Nitrospira defluvii</name>
    <dbReference type="NCBI Taxonomy" id="330214"/>
    <lineage>
        <taxon>Bacteria</taxon>
        <taxon>Pseudomonadati</taxon>
        <taxon>Nitrospirota</taxon>
        <taxon>Nitrospiria</taxon>
        <taxon>Nitrospirales</taxon>
        <taxon>Nitrospiraceae</taxon>
        <taxon>Nitrospira</taxon>
    </lineage>
</organism>
<sequence length="325" mass="35737">MTDMDRADLLSLYRQMLLIRRFEEKSAEMYALAKIAGFLHLYIGEEAIAVGAIAALRPDDYVISAYRDHGHCLARGSDPCKVMAELFGKATGLCQGKGGSMHLVDLANRFMGGYAIVGGHIPLATGLAFAAKYQKQDLVTVCFFGEGAVPSGQAHEAFNLAALWKLPVIFICENNRYGMGTPVKRAVALYDNVAEAARSYGIMAERVDGMDVLAMRALMRTVVDQVRAGHGPFFIEAMTYRFMGHSMADPSHGHYRSKDEVEEHRKRDPLLLLKHQMLSQALCSEGDFKSLEQEIGEVVAAAVSFADESPFPDPATLQHNVMVED</sequence>
<keyword evidence="11" id="KW-1185">Reference proteome</keyword>
<dbReference type="InterPro" id="IPR029061">
    <property type="entry name" value="THDP-binding"/>
</dbReference>
<comment type="catalytic activity">
    <reaction evidence="8">
        <text>N(6)-[(R)-lipoyl]-L-lysyl-[protein] + pyruvate + H(+) = N(6)-[(R)-S(8)-acetyldihydrolipoyl]-L-lysyl-[protein] + CO2</text>
        <dbReference type="Rhea" id="RHEA:19189"/>
        <dbReference type="Rhea" id="RHEA-COMP:10474"/>
        <dbReference type="Rhea" id="RHEA-COMP:10478"/>
        <dbReference type="ChEBI" id="CHEBI:15361"/>
        <dbReference type="ChEBI" id="CHEBI:15378"/>
        <dbReference type="ChEBI" id="CHEBI:16526"/>
        <dbReference type="ChEBI" id="CHEBI:83099"/>
        <dbReference type="ChEBI" id="CHEBI:83111"/>
        <dbReference type="EC" id="1.2.4.1"/>
    </reaction>
</comment>
<gene>
    <name evidence="8 10" type="primary">pdhA</name>
    <name evidence="10" type="ORF">NSPZN2_30711</name>
</gene>
<dbReference type="InterPro" id="IPR050642">
    <property type="entry name" value="PDH_E1_Alpha_Subunit"/>
</dbReference>
<evidence type="ECO:0000256" key="6">
    <source>
        <dbReference type="ARBA" id="ARBA00023052"/>
    </source>
</evidence>
<dbReference type="SUPFAM" id="SSF52518">
    <property type="entry name" value="Thiamin diphosphate-binding fold (THDP-binding)"/>
    <property type="match status" value="1"/>
</dbReference>
<keyword evidence="5 8" id="KW-0560">Oxidoreductase</keyword>
<comment type="cofactor">
    <cofactor evidence="1 8">
        <name>thiamine diphosphate</name>
        <dbReference type="ChEBI" id="CHEBI:58937"/>
    </cofactor>
</comment>
<comment type="caution">
    <text evidence="10">The sequence shown here is derived from an EMBL/GenBank/DDBJ whole genome shotgun (WGS) entry which is preliminary data.</text>
</comment>
<dbReference type="Pfam" id="PF00676">
    <property type="entry name" value="E1_dh"/>
    <property type="match status" value="1"/>
</dbReference>
<evidence type="ECO:0000256" key="8">
    <source>
        <dbReference type="RuleBase" id="RU361139"/>
    </source>
</evidence>
<evidence type="ECO:0000256" key="3">
    <source>
        <dbReference type="ARBA" id="ARBA00012281"/>
    </source>
</evidence>
<dbReference type="PANTHER" id="PTHR11516">
    <property type="entry name" value="PYRUVATE DEHYDROGENASE E1 COMPONENT, ALPHA SUBUNIT BACTERIAL AND ORGANELLAR"/>
    <property type="match status" value="1"/>
</dbReference>
<dbReference type="GO" id="GO:0004739">
    <property type="term" value="F:pyruvate dehydrogenase (acetyl-transferring) activity"/>
    <property type="evidence" value="ECO:0007669"/>
    <property type="project" value="UniProtKB-EC"/>
</dbReference>
<comment type="function">
    <text evidence="8">The pyruvate dehydrogenase complex catalyzes the overall conversion of pyruvate to acetyl-CoA and CO(2).</text>
</comment>
<keyword evidence="6 8" id="KW-0786">Thiamine pyrophosphate</keyword>
<dbReference type="InterPro" id="IPR017597">
    <property type="entry name" value="Pyrv_DH_E1_asu_subgrp-y"/>
</dbReference>
<evidence type="ECO:0000313" key="10">
    <source>
        <dbReference type="EMBL" id="CAE6762483.1"/>
    </source>
</evidence>
<dbReference type="PANTHER" id="PTHR11516:SF60">
    <property type="entry name" value="PYRUVATE DEHYDROGENASE E1 COMPONENT SUBUNIT ALPHA"/>
    <property type="match status" value="1"/>
</dbReference>
<evidence type="ECO:0000256" key="2">
    <source>
        <dbReference type="ARBA" id="ARBA00011870"/>
    </source>
</evidence>
<dbReference type="CDD" id="cd02000">
    <property type="entry name" value="TPP_E1_PDC_ADC_BCADC"/>
    <property type="match status" value="1"/>
</dbReference>
<dbReference type="Proteomes" id="UP000675880">
    <property type="component" value="Unassembled WGS sequence"/>
</dbReference>
<dbReference type="NCBIfam" id="TIGR03182">
    <property type="entry name" value="PDH_E1_alph_y"/>
    <property type="match status" value="1"/>
</dbReference>
<evidence type="ECO:0000259" key="9">
    <source>
        <dbReference type="Pfam" id="PF00676"/>
    </source>
</evidence>
<comment type="subunit">
    <text evidence="2 8">Heterodimer of an alpha and a beta chain.</text>
</comment>
<evidence type="ECO:0000256" key="4">
    <source>
        <dbReference type="ARBA" id="ARBA00014159"/>
    </source>
</evidence>
<dbReference type="Gene3D" id="3.40.50.970">
    <property type="match status" value="1"/>
</dbReference>
<evidence type="ECO:0000256" key="1">
    <source>
        <dbReference type="ARBA" id="ARBA00001964"/>
    </source>
</evidence>
<proteinExistence type="predicted"/>
<feature type="domain" description="Dehydrogenase E1 component" evidence="9">
    <location>
        <begin position="15"/>
        <end position="314"/>
    </location>
</feature>
<dbReference type="EC" id="1.2.4.1" evidence="3 8"/>
<accession>A0ABM8RN97</accession>
<evidence type="ECO:0000256" key="5">
    <source>
        <dbReference type="ARBA" id="ARBA00023002"/>
    </source>
</evidence>
<evidence type="ECO:0000256" key="7">
    <source>
        <dbReference type="ARBA" id="ARBA00023317"/>
    </source>
</evidence>
<protein>
    <recommendedName>
        <fullName evidence="4 8">Pyruvate dehydrogenase E1 component subunit alpha</fullName>
        <ecNumber evidence="3 8">1.2.4.1</ecNumber>
    </recommendedName>
</protein>
<dbReference type="InterPro" id="IPR001017">
    <property type="entry name" value="DH_E1"/>
</dbReference>